<accession>A0A5J4WGC1</accession>
<dbReference type="EMBL" id="SNRW01002082">
    <property type="protein sequence ID" value="KAA6393971.1"/>
    <property type="molecule type" value="Genomic_DNA"/>
</dbReference>
<feature type="non-terminal residue" evidence="1">
    <location>
        <position position="8"/>
    </location>
</feature>
<sequence>MIQINWKD</sequence>
<name>A0A5J4WGC1_9EUKA</name>
<dbReference type="Proteomes" id="UP000324800">
    <property type="component" value="Unassembled WGS sequence"/>
</dbReference>
<reference evidence="1 2" key="1">
    <citation type="submission" date="2019-03" db="EMBL/GenBank/DDBJ databases">
        <title>Single cell metagenomics reveals metabolic interactions within the superorganism composed of flagellate Streblomastix strix and complex community of Bacteroidetes bacteria on its surface.</title>
        <authorList>
            <person name="Treitli S.C."/>
            <person name="Kolisko M."/>
            <person name="Husnik F."/>
            <person name="Keeling P."/>
            <person name="Hampl V."/>
        </authorList>
    </citation>
    <scope>NUCLEOTIDE SEQUENCE [LARGE SCALE GENOMIC DNA]</scope>
    <source>
        <strain evidence="1">ST1C</strain>
    </source>
</reference>
<gene>
    <name evidence="1" type="ORF">EZS28_010498</name>
</gene>
<evidence type="ECO:0000313" key="1">
    <source>
        <dbReference type="EMBL" id="KAA6393971.1"/>
    </source>
</evidence>
<comment type="caution">
    <text evidence="1">The sequence shown here is derived from an EMBL/GenBank/DDBJ whole genome shotgun (WGS) entry which is preliminary data.</text>
</comment>
<organism evidence="1 2">
    <name type="scientific">Streblomastix strix</name>
    <dbReference type="NCBI Taxonomy" id="222440"/>
    <lineage>
        <taxon>Eukaryota</taxon>
        <taxon>Metamonada</taxon>
        <taxon>Preaxostyla</taxon>
        <taxon>Oxymonadida</taxon>
        <taxon>Streblomastigidae</taxon>
        <taxon>Streblomastix</taxon>
    </lineage>
</organism>
<proteinExistence type="predicted"/>
<protein>
    <submittedName>
        <fullName evidence="1">Uncharacterized protein</fullName>
    </submittedName>
</protein>
<evidence type="ECO:0000313" key="2">
    <source>
        <dbReference type="Proteomes" id="UP000324800"/>
    </source>
</evidence>